<protein>
    <recommendedName>
        <fullName evidence="3">DUF2795 domain-containing protein</fullName>
    </recommendedName>
</protein>
<dbReference type="Proteomes" id="UP000217784">
    <property type="component" value="Unassembled WGS sequence"/>
</dbReference>
<dbReference type="EMBL" id="LMVM01000006">
    <property type="protein sequence ID" value="PAV05417.1"/>
    <property type="molecule type" value="Genomic_DNA"/>
</dbReference>
<dbReference type="Pfam" id="PF11387">
    <property type="entry name" value="DUF2795"/>
    <property type="match status" value="1"/>
</dbReference>
<gene>
    <name evidence="1" type="ORF">ASJ80_09635</name>
</gene>
<proteinExistence type="predicted"/>
<evidence type="ECO:0000313" key="2">
    <source>
        <dbReference type="Proteomes" id="UP000217784"/>
    </source>
</evidence>
<accession>A0A2A2H7P3</accession>
<keyword evidence="2" id="KW-1185">Reference proteome</keyword>
<evidence type="ECO:0000313" key="1">
    <source>
        <dbReference type="EMBL" id="PAV05417.1"/>
    </source>
</evidence>
<evidence type="ECO:0008006" key="3">
    <source>
        <dbReference type="Google" id="ProtNLM"/>
    </source>
</evidence>
<organism evidence="1 2">
    <name type="scientific">Methanobacterium bryantii</name>
    <dbReference type="NCBI Taxonomy" id="2161"/>
    <lineage>
        <taxon>Archaea</taxon>
        <taxon>Methanobacteriati</taxon>
        <taxon>Methanobacteriota</taxon>
        <taxon>Methanomada group</taxon>
        <taxon>Methanobacteria</taxon>
        <taxon>Methanobacteriales</taxon>
        <taxon>Methanobacteriaceae</taxon>
        <taxon>Methanobacterium</taxon>
    </lineage>
</organism>
<comment type="caution">
    <text evidence="1">The sequence shown here is derived from an EMBL/GenBank/DDBJ whole genome shotgun (WGS) entry which is preliminary data.</text>
</comment>
<name>A0A2A2H7P3_METBR</name>
<dbReference type="InterPro" id="IPR021527">
    <property type="entry name" value="DUF2795"/>
</dbReference>
<reference evidence="1 2" key="1">
    <citation type="journal article" date="2017" name="BMC Genomics">
        <title>Genomic analysis of methanogenic archaea reveals a shift towards energy conservation.</title>
        <authorList>
            <person name="Gilmore S.P."/>
            <person name="Henske J.K."/>
            <person name="Sexton J.A."/>
            <person name="Solomon K.V."/>
            <person name="Seppala S."/>
            <person name="Yoo J.I."/>
            <person name="Huyett L.M."/>
            <person name="Pressman A."/>
            <person name="Cogan J.Z."/>
            <person name="Kivenson V."/>
            <person name="Peng X."/>
            <person name="Tan Y."/>
            <person name="Valentine D.L."/>
            <person name="O'Malley M.A."/>
        </authorList>
    </citation>
    <scope>NUCLEOTIDE SEQUENCE [LARGE SCALE GENOMIC DNA]</scope>
    <source>
        <strain evidence="1 2">M.o.H.</strain>
    </source>
</reference>
<dbReference type="AlphaFoldDB" id="A0A2A2H7P3"/>
<sequence length="63" mass="7073">MTSEIEKSLKGINFPANKQDLVQQAKKNNASQNVVQAIEKLPEDKFKSPTDVAKAWGEERRGM</sequence>